<reference evidence="1" key="2">
    <citation type="journal article" date="2013" name="Mar. Genomics">
        <title>Expression of sulfatases in Rhodopirellula baltica and the diversity of sulfatases in the genus Rhodopirellula.</title>
        <authorList>
            <person name="Wegner C.E."/>
            <person name="Richter-Heitmann T."/>
            <person name="Klindworth A."/>
            <person name="Klockow C."/>
            <person name="Richter M."/>
            <person name="Achstetter T."/>
            <person name="Glockner F.O."/>
            <person name="Harder J."/>
        </authorList>
    </citation>
    <scope>NUCLEOTIDE SEQUENCE [LARGE SCALE GENOMIC DNA]</scope>
    <source>
        <strain evidence="1">6C</strain>
    </source>
</reference>
<dbReference type="Proteomes" id="UP000011529">
    <property type="component" value="Unassembled WGS sequence"/>
</dbReference>
<evidence type="ECO:0000313" key="2">
    <source>
        <dbReference type="Proteomes" id="UP000011529"/>
    </source>
</evidence>
<proteinExistence type="predicted"/>
<organism evidence="1 2">
    <name type="scientific">Rhodopirellula europaea 6C</name>
    <dbReference type="NCBI Taxonomy" id="1263867"/>
    <lineage>
        <taxon>Bacteria</taxon>
        <taxon>Pseudomonadati</taxon>
        <taxon>Planctomycetota</taxon>
        <taxon>Planctomycetia</taxon>
        <taxon>Pirellulales</taxon>
        <taxon>Pirellulaceae</taxon>
        <taxon>Rhodopirellula</taxon>
    </lineage>
</organism>
<evidence type="ECO:0000313" key="1">
    <source>
        <dbReference type="EMBL" id="EMB19149.1"/>
    </source>
</evidence>
<sequence>MSSNLWISSKLMIETLKDSKRFPLRAKILRNGISDTCDPPGRQALII</sequence>
<dbReference type="PATRIC" id="fig|1263867.3.peg.132"/>
<comment type="caution">
    <text evidence="1">The sequence shown here is derived from an EMBL/GenBank/DDBJ whole genome shotgun (WGS) entry which is preliminary data.</text>
</comment>
<gene>
    <name evidence="1" type="ORF">RE6C_00123</name>
</gene>
<accession>M2BAI7</accession>
<reference evidence="1" key="1">
    <citation type="submission" date="2012-11" db="EMBL/GenBank/DDBJ databases">
        <title>Permanent draft genomes of Rhodopirellula europaea strain SH398 and 6C.</title>
        <authorList>
            <person name="Richter M."/>
            <person name="Richter-Heitmann T."/>
            <person name="Frank C."/>
            <person name="Harder J."/>
            <person name="Glockner F.O."/>
        </authorList>
    </citation>
    <scope>NUCLEOTIDE SEQUENCE</scope>
    <source>
        <strain evidence="1">6C</strain>
    </source>
</reference>
<protein>
    <submittedName>
        <fullName evidence="1">Uncharacterized protein</fullName>
    </submittedName>
</protein>
<keyword evidence="2" id="KW-1185">Reference proteome</keyword>
<name>M2BAI7_9BACT</name>
<dbReference type="AlphaFoldDB" id="M2BAI7"/>
<dbReference type="EMBL" id="ANMO01000007">
    <property type="protein sequence ID" value="EMB19149.1"/>
    <property type="molecule type" value="Genomic_DNA"/>
</dbReference>